<dbReference type="EMBL" id="CAJNOC010000516">
    <property type="protein sequence ID" value="CAF0771084.1"/>
    <property type="molecule type" value="Genomic_DNA"/>
</dbReference>
<dbReference type="NCBIfam" id="TIGR01460">
    <property type="entry name" value="HAD-SF-IIA"/>
    <property type="match status" value="1"/>
</dbReference>
<comment type="caution">
    <text evidence="1">The sequence shown here is derived from an EMBL/GenBank/DDBJ whole genome shotgun (WGS) entry which is preliminary data.</text>
</comment>
<dbReference type="InterPro" id="IPR036412">
    <property type="entry name" value="HAD-like_sf"/>
</dbReference>
<evidence type="ECO:0000313" key="2">
    <source>
        <dbReference type="Proteomes" id="UP000663879"/>
    </source>
</evidence>
<dbReference type="PANTHER" id="PTHR14269">
    <property type="entry name" value="CDP-DIACYLGLYCEROL--GLYCEROL-3-PHOSPHATE 3-PHOSPHATIDYLTRANSFERASE-RELATED"/>
    <property type="match status" value="1"/>
</dbReference>
<dbReference type="OrthoDB" id="10251048at2759"/>
<dbReference type="AlphaFoldDB" id="A0A813QRS3"/>
<dbReference type="Proteomes" id="UP000663879">
    <property type="component" value="Unassembled WGS sequence"/>
</dbReference>
<organism evidence="1 2">
    <name type="scientific">Brachionus calyciflorus</name>
    <dbReference type="NCBI Taxonomy" id="104777"/>
    <lineage>
        <taxon>Eukaryota</taxon>
        <taxon>Metazoa</taxon>
        <taxon>Spiralia</taxon>
        <taxon>Gnathifera</taxon>
        <taxon>Rotifera</taxon>
        <taxon>Eurotatoria</taxon>
        <taxon>Monogononta</taxon>
        <taxon>Pseudotrocha</taxon>
        <taxon>Ploima</taxon>
        <taxon>Brachionidae</taxon>
        <taxon>Brachionus</taxon>
    </lineage>
</organism>
<dbReference type="GO" id="GO:0005739">
    <property type="term" value="C:mitochondrion"/>
    <property type="evidence" value="ECO:0007669"/>
    <property type="project" value="TreeGrafter"/>
</dbReference>
<name>A0A813QRS3_9BILA</name>
<proteinExistence type="predicted"/>
<sequence length="440" mass="49997">MSELKINYSSNEINNNSKFNAGVFIDIDGVVLKGGKPFDFSKKAITTLWENEIPFVFVTNGTYCSKVLVDSLTSIFNLPFTHDHCVVAPSPCKALFDYHDKRVLVCCQNDSYDLISELGFSDFLTIEELVKIFPDLDFVDHEKRHWLLKNPLTEEQKKQQEEFRPIEAIVLLGEPINWECSLQVLLDILMTNGDPRKQFKYVPFPHLPIIACNKDLTFKGAAALPRFGHGAFLECLESLFMKVTKNELVYEYLMGKPYLITYEYAAEQIQKLSKNGQRINKLYIIGDNPDVDVRGANMYKENLLGENKSGRTSTKSSRRQSVELQTNYKPVESILVCTGVYNPQSDMVFHLKNLFEKSLKANSLEDSRNDSSDGLTLTVPNIVKKESSSNLLDVETVELKEALSRKNSFLGYFDNRLNIPDVTVDNLLDAVNYIVSCSKN</sequence>
<evidence type="ECO:0008006" key="3">
    <source>
        <dbReference type="Google" id="ProtNLM"/>
    </source>
</evidence>
<accession>A0A813QRS3</accession>
<dbReference type="GO" id="GO:0046474">
    <property type="term" value="P:glycerophospholipid biosynthetic process"/>
    <property type="evidence" value="ECO:0007669"/>
    <property type="project" value="TreeGrafter"/>
</dbReference>
<dbReference type="InterPro" id="IPR050324">
    <property type="entry name" value="CDP-alcohol_PTase-I"/>
</dbReference>
<protein>
    <recommendedName>
        <fullName evidence="3">Cat eye syndrome critical region protein 5</fullName>
    </recommendedName>
</protein>
<evidence type="ECO:0000313" key="1">
    <source>
        <dbReference type="EMBL" id="CAF0771084.1"/>
    </source>
</evidence>
<keyword evidence="2" id="KW-1185">Reference proteome</keyword>
<reference evidence="1" key="1">
    <citation type="submission" date="2021-02" db="EMBL/GenBank/DDBJ databases">
        <authorList>
            <person name="Nowell W R."/>
        </authorList>
    </citation>
    <scope>NUCLEOTIDE SEQUENCE</scope>
    <source>
        <strain evidence="1">Ploen Becks lab</strain>
    </source>
</reference>
<dbReference type="InterPro" id="IPR006353">
    <property type="entry name" value="HAD-SF_hydro_IIA_CECR5"/>
</dbReference>
<dbReference type="NCBIfam" id="TIGR01456">
    <property type="entry name" value="CECR5"/>
    <property type="match status" value="1"/>
</dbReference>
<dbReference type="InterPro" id="IPR006357">
    <property type="entry name" value="HAD-SF_hydro_IIA"/>
</dbReference>
<dbReference type="SUPFAM" id="SSF56784">
    <property type="entry name" value="HAD-like"/>
    <property type="match status" value="1"/>
</dbReference>
<dbReference type="Gene3D" id="3.40.50.1000">
    <property type="entry name" value="HAD superfamily/HAD-like"/>
    <property type="match status" value="2"/>
</dbReference>
<dbReference type="PANTHER" id="PTHR14269:SF4">
    <property type="entry name" value="CAT EYE SYNDROME CRITICAL REGION PROTEIN 5"/>
    <property type="match status" value="1"/>
</dbReference>
<dbReference type="InterPro" id="IPR023214">
    <property type="entry name" value="HAD_sf"/>
</dbReference>
<dbReference type="Pfam" id="PF13344">
    <property type="entry name" value="Hydrolase_6"/>
    <property type="match status" value="1"/>
</dbReference>
<gene>
    <name evidence="1" type="ORF">OXX778_LOCUS4955</name>
</gene>